<dbReference type="OrthoDB" id="8954335at2759"/>
<dbReference type="PANTHER" id="PTHR32046:SF11">
    <property type="entry name" value="IMMUNE-ASSOCIATED NUCLEOTIDE-BINDING PROTEIN 10-LIKE"/>
    <property type="match status" value="1"/>
</dbReference>
<reference evidence="5 6" key="1">
    <citation type="submission" date="2017-02" db="EMBL/GenBank/DDBJ databases">
        <title>Genomes of Trichoderma spp. with biocontrol activity.</title>
        <authorList>
            <person name="Gardiner D."/>
            <person name="Kazan K."/>
            <person name="Vos C."/>
            <person name="Harvey P."/>
        </authorList>
    </citation>
    <scope>NUCLEOTIDE SEQUENCE [LARGE SCALE GENOMIC DNA]</scope>
    <source>
        <strain evidence="5 6">A5MH</strain>
    </source>
</reference>
<sequence length="1269" mass="142460">MEDQVCPALRRVAGIGTLYDAKADKFLQASILPFNLLASYVSTRPTATTEITLSKCASYMDVFKDLHIDEDTAVNILAGLLDLQGAAVFIRDYTPGSGDHRAAIIHHVSTVQQTLSNVNEAFNSCSDLTPLGKIDCTHVVTGINWGLNTIIAANSAMSSKSSRPEEDDITFQGDLNTLTYAIESAFLTPKTPPKLKLCDELTLYSDVFEKEGLIMQDISEICGFIRIVPGHIRRANDGKGWPIEYILTPISALSYILPLPLGFRYTLNPVSSDYLSAFIQLFDKLEVCAVGLRNYEAYLTGHSLHTSEDHLSQVLVSMKALEDLKSRIVKRLVYALQEARKGKGKLSMLSDLYQYAITGDFTVEQSSAIIGQESSKLEFISSVTAQGARYLGFNGISLDTVSKAHKGAAFYVFHFDSASMDQKKEWNDNCALLLELLGQSDEHMPVYIMDYDAIDSQFYSTMGPIISQYKGGKECIYDVLNYRQLMSSKCFAKSRDTALDITKHQQPVKRCIVRVPCPRAECDSKCVEWVCPACSSEIEYGYSDGFFYCECGRGAYNTFEFKCNDPKHGATYETYDAKKIHKLLIGLSQSDYTNILILGETGVGKSTFINAFVNYLTYSTLDEAKDAEKLTSVIPCSFSLQDMNRKDLSSEIQEYHVKVGARDDEADGSAGKSATQKSSVYPVKIGTKTYRLIDTPGIGDTRGLSYDKENMADILQTISSYEQLHGILVLVKTNNARLTVTFTYCIKELLTHLHRSAATIMAFGFTNTRISNYTPGDTFKPLKSLLEKHSDIPITLSTSTTYCFDSESFRYLAAYKQGIPVPNEEEFRKSWNHSSEETYRLVDYFASTPPHPVTSTLSLNGTRKLILELARPMARIAESIRKNIKLHEDKKMELSDTRLTAQNLRKKLRLEKIQFQAEKLDKPRTVCKNTSCCDFKDSGLGDGEVVTIYKTRCHPICHLKNVKEDAVADPGLIGCAAFARTNVCKLCRHRWQEHLHVLYELSEVKVQVTDMEIERQLKANADDVTLRQTSIALLDQNIKEYNEELDEIRRAAARFCLFLRKNSITVINDATLDYLDMLIQDEKVVIETAKQKGFSTNANQKRLQALQDDRQIHIQLVETFNQNMNEPTCPDDMLLDEQGVDALVKKLYNLKHHGENLEHIKYVIASSLEDTSRERPFRVQTSGRDKYRARGNGKHKSGHKAEESQKSQPSSSSTNKSLKIKEDRGHGLGIELTAGPLHPQTSYAEAARQGSSHEPVYRRVFRYAKGWVV</sequence>
<dbReference type="Proteomes" id="UP000236546">
    <property type="component" value="Unassembled WGS sequence"/>
</dbReference>
<dbReference type="InterPro" id="IPR056072">
    <property type="entry name" value="SNTX_MACPF/CDC-like_dom"/>
</dbReference>
<evidence type="ECO:0000313" key="6">
    <source>
        <dbReference type="Proteomes" id="UP000236546"/>
    </source>
</evidence>
<dbReference type="Gene3D" id="3.40.50.300">
    <property type="entry name" value="P-loop containing nucleotide triphosphate hydrolases"/>
    <property type="match status" value="1"/>
</dbReference>
<evidence type="ECO:0000313" key="5">
    <source>
        <dbReference type="EMBL" id="PNP46678.1"/>
    </source>
</evidence>
<evidence type="ECO:0000259" key="2">
    <source>
        <dbReference type="Pfam" id="PF24674"/>
    </source>
</evidence>
<dbReference type="Pfam" id="PF24676">
    <property type="entry name" value="DUF7656"/>
    <property type="match status" value="1"/>
</dbReference>
<evidence type="ECO:0000259" key="4">
    <source>
        <dbReference type="Pfam" id="PF26633"/>
    </source>
</evidence>
<name>A0A2K0TMD7_9HYPO</name>
<feature type="domain" description="DUF8206" evidence="4">
    <location>
        <begin position="919"/>
        <end position="1000"/>
    </location>
</feature>
<feature type="domain" description="SNTX MACPF/CDC-like" evidence="2">
    <location>
        <begin position="6"/>
        <end position="253"/>
    </location>
</feature>
<comment type="caution">
    <text evidence="5">The sequence shown here is derived from an EMBL/GenBank/DDBJ whole genome shotgun (WGS) entry which is preliminary data.</text>
</comment>
<dbReference type="Pfam" id="PF24674">
    <property type="entry name" value="MACPF_SNTX"/>
    <property type="match status" value="1"/>
</dbReference>
<protein>
    <submittedName>
        <fullName evidence="5">Uncharacterized protein</fullName>
    </submittedName>
</protein>
<feature type="compositionally biased region" description="Low complexity" evidence="1">
    <location>
        <begin position="1206"/>
        <end position="1217"/>
    </location>
</feature>
<dbReference type="InterPro" id="IPR025662">
    <property type="entry name" value="Sigma_54_int_dom_ATP-bd_1"/>
</dbReference>
<dbReference type="InterPro" id="IPR058519">
    <property type="entry name" value="DUF8206"/>
</dbReference>
<feature type="domain" description="DUF7656" evidence="3">
    <location>
        <begin position="383"/>
        <end position="484"/>
    </location>
</feature>
<accession>A0A2K0TMD7</accession>
<feature type="compositionally biased region" description="Basic residues" evidence="1">
    <location>
        <begin position="1189"/>
        <end position="1198"/>
    </location>
</feature>
<proteinExistence type="predicted"/>
<dbReference type="AlphaFoldDB" id="A0A2K0TMD7"/>
<feature type="compositionally biased region" description="Basic and acidic residues" evidence="1">
    <location>
        <begin position="1173"/>
        <end position="1188"/>
    </location>
</feature>
<gene>
    <name evidence="5" type="ORF">TGAMA5MH_01629</name>
</gene>
<evidence type="ECO:0000259" key="3">
    <source>
        <dbReference type="Pfam" id="PF24676"/>
    </source>
</evidence>
<dbReference type="EMBL" id="MTYH01000014">
    <property type="protein sequence ID" value="PNP46678.1"/>
    <property type="molecule type" value="Genomic_DNA"/>
</dbReference>
<dbReference type="InterPro" id="IPR027417">
    <property type="entry name" value="P-loop_NTPase"/>
</dbReference>
<evidence type="ECO:0000256" key="1">
    <source>
        <dbReference type="SAM" id="MobiDB-lite"/>
    </source>
</evidence>
<feature type="region of interest" description="Disordered" evidence="1">
    <location>
        <begin position="1173"/>
        <end position="1222"/>
    </location>
</feature>
<dbReference type="PANTHER" id="PTHR32046">
    <property type="entry name" value="G DOMAIN-CONTAINING PROTEIN"/>
    <property type="match status" value="1"/>
</dbReference>
<dbReference type="SUPFAM" id="SSF52540">
    <property type="entry name" value="P-loop containing nucleoside triphosphate hydrolases"/>
    <property type="match status" value="2"/>
</dbReference>
<dbReference type="CDD" id="cd00882">
    <property type="entry name" value="Ras_like_GTPase"/>
    <property type="match status" value="1"/>
</dbReference>
<dbReference type="InterPro" id="IPR056073">
    <property type="entry name" value="DUF7656"/>
</dbReference>
<dbReference type="Pfam" id="PF26633">
    <property type="entry name" value="DUF8206"/>
    <property type="match status" value="1"/>
</dbReference>
<organism evidence="5 6">
    <name type="scientific">Trichoderma gamsii</name>
    <dbReference type="NCBI Taxonomy" id="398673"/>
    <lineage>
        <taxon>Eukaryota</taxon>
        <taxon>Fungi</taxon>
        <taxon>Dikarya</taxon>
        <taxon>Ascomycota</taxon>
        <taxon>Pezizomycotina</taxon>
        <taxon>Sordariomycetes</taxon>
        <taxon>Hypocreomycetidae</taxon>
        <taxon>Hypocreales</taxon>
        <taxon>Hypocreaceae</taxon>
        <taxon>Trichoderma</taxon>
    </lineage>
</organism>
<dbReference type="PROSITE" id="PS00675">
    <property type="entry name" value="SIGMA54_INTERACT_1"/>
    <property type="match status" value="1"/>
</dbReference>